<comment type="caution">
    <text evidence="1">The sequence shown here is derived from an EMBL/GenBank/DDBJ whole genome shotgun (WGS) entry which is preliminary data.</text>
</comment>
<reference evidence="1 2" key="1">
    <citation type="journal article" date="2012" name="Genome Biol.">
        <title>Sequencing three crocodilian genomes to illuminate the evolution of archosaurs and amniotes.</title>
        <authorList>
            <person name="St John J.A."/>
            <person name="Braun E.L."/>
            <person name="Isberg S.R."/>
            <person name="Miles L.G."/>
            <person name="Chong A.Y."/>
            <person name="Gongora J."/>
            <person name="Dalzell P."/>
            <person name="Moran C."/>
            <person name="Bed'hom B."/>
            <person name="Abzhanov A."/>
            <person name="Burgess S.C."/>
            <person name="Cooksey A.M."/>
            <person name="Castoe T.A."/>
            <person name="Crawford N.G."/>
            <person name="Densmore L.D."/>
            <person name="Drew J.C."/>
            <person name="Edwards S.V."/>
            <person name="Faircloth B.C."/>
            <person name="Fujita M.K."/>
            <person name="Greenwold M.J."/>
            <person name="Hoffmann F.G."/>
            <person name="Howard J.M."/>
            <person name="Iguchi T."/>
            <person name="Janes D.E."/>
            <person name="Khan S.Y."/>
            <person name="Kohno S."/>
            <person name="de Koning A.J."/>
            <person name="Lance S.L."/>
            <person name="McCarthy F.M."/>
            <person name="McCormack J.E."/>
            <person name="Merchant M.E."/>
            <person name="Peterson D.G."/>
            <person name="Pollock D.D."/>
            <person name="Pourmand N."/>
            <person name="Raney B.J."/>
            <person name="Roessler K.A."/>
            <person name="Sanford J.R."/>
            <person name="Sawyer R.H."/>
            <person name="Schmidt C.J."/>
            <person name="Triplett E.W."/>
            <person name="Tuberville T.D."/>
            <person name="Venegas-Anaya M."/>
            <person name="Howard J.T."/>
            <person name="Jarvis E.D."/>
            <person name="Guillette L.J.Jr."/>
            <person name="Glenn T.C."/>
            <person name="Green R.E."/>
            <person name="Ray D.A."/>
        </authorList>
    </citation>
    <scope>NUCLEOTIDE SEQUENCE [LARGE SCALE GENOMIC DNA]</scope>
    <source>
        <strain evidence="1">KSC_2009_1</strain>
    </source>
</reference>
<gene>
    <name evidence="1" type="ORF">Y1Q_0023657</name>
</gene>
<dbReference type="EMBL" id="AKHW03005669">
    <property type="protein sequence ID" value="KYO25860.1"/>
    <property type="molecule type" value="Genomic_DNA"/>
</dbReference>
<keyword evidence="2" id="KW-1185">Reference proteome</keyword>
<name>A0A151MN79_ALLMI</name>
<accession>A0A151MN79</accession>
<evidence type="ECO:0000313" key="1">
    <source>
        <dbReference type="EMBL" id="KYO25860.1"/>
    </source>
</evidence>
<proteinExistence type="predicted"/>
<protein>
    <submittedName>
        <fullName evidence="1">Uncharacterized protein</fullName>
    </submittedName>
</protein>
<dbReference type="Proteomes" id="UP000050525">
    <property type="component" value="Unassembled WGS sequence"/>
</dbReference>
<dbReference type="AlphaFoldDB" id="A0A151MN79"/>
<sequence length="94" mass="10710">MCYSSASFKYRTATAREQRSPAFHIQGQEQASLAPYLATAQKASAHAKASETQNLRAPEFCSDAGDQERYQTWRCLHLKDWEELLARVLCKDKI</sequence>
<organism evidence="1 2">
    <name type="scientific">Alligator mississippiensis</name>
    <name type="common">American alligator</name>
    <dbReference type="NCBI Taxonomy" id="8496"/>
    <lineage>
        <taxon>Eukaryota</taxon>
        <taxon>Metazoa</taxon>
        <taxon>Chordata</taxon>
        <taxon>Craniata</taxon>
        <taxon>Vertebrata</taxon>
        <taxon>Euteleostomi</taxon>
        <taxon>Archelosauria</taxon>
        <taxon>Archosauria</taxon>
        <taxon>Crocodylia</taxon>
        <taxon>Alligatoridae</taxon>
        <taxon>Alligatorinae</taxon>
        <taxon>Alligator</taxon>
    </lineage>
</organism>
<evidence type="ECO:0000313" key="2">
    <source>
        <dbReference type="Proteomes" id="UP000050525"/>
    </source>
</evidence>